<feature type="domain" description="AP2/ERF" evidence="6">
    <location>
        <begin position="135"/>
        <end position="192"/>
    </location>
</feature>
<evidence type="ECO:0000313" key="8">
    <source>
        <dbReference type="Proteomes" id="UP000825935"/>
    </source>
</evidence>
<evidence type="ECO:0000256" key="5">
    <source>
        <dbReference type="ARBA" id="ARBA00023242"/>
    </source>
</evidence>
<dbReference type="InterPro" id="IPR016177">
    <property type="entry name" value="DNA-bd_dom_sf"/>
</dbReference>
<dbReference type="GO" id="GO:0003677">
    <property type="term" value="F:DNA binding"/>
    <property type="evidence" value="ECO:0007669"/>
    <property type="project" value="UniProtKB-KW"/>
</dbReference>
<dbReference type="Proteomes" id="UP000825935">
    <property type="component" value="Chromosome 15"/>
</dbReference>
<name>A0A8T2T785_CERRI</name>
<evidence type="ECO:0000313" key="7">
    <source>
        <dbReference type="EMBL" id="KAH7404799.1"/>
    </source>
</evidence>
<dbReference type="OrthoDB" id="1933016at2759"/>
<dbReference type="CDD" id="cd00018">
    <property type="entry name" value="AP2"/>
    <property type="match status" value="1"/>
</dbReference>
<evidence type="ECO:0000256" key="2">
    <source>
        <dbReference type="ARBA" id="ARBA00023015"/>
    </source>
</evidence>
<dbReference type="EMBL" id="CM035420">
    <property type="protein sequence ID" value="KAH7404799.1"/>
    <property type="molecule type" value="Genomic_DNA"/>
</dbReference>
<keyword evidence="2" id="KW-0805">Transcription regulation</keyword>
<organism evidence="7 8">
    <name type="scientific">Ceratopteris richardii</name>
    <name type="common">Triangle waterfern</name>
    <dbReference type="NCBI Taxonomy" id="49495"/>
    <lineage>
        <taxon>Eukaryota</taxon>
        <taxon>Viridiplantae</taxon>
        <taxon>Streptophyta</taxon>
        <taxon>Embryophyta</taxon>
        <taxon>Tracheophyta</taxon>
        <taxon>Polypodiopsida</taxon>
        <taxon>Polypodiidae</taxon>
        <taxon>Polypodiales</taxon>
        <taxon>Pteridineae</taxon>
        <taxon>Pteridaceae</taxon>
        <taxon>Parkerioideae</taxon>
        <taxon>Ceratopteris</taxon>
    </lineage>
</organism>
<evidence type="ECO:0000256" key="4">
    <source>
        <dbReference type="ARBA" id="ARBA00023163"/>
    </source>
</evidence>
<comment type="caution">
    <text evidence="7">The sequence shown here is derived from an EMBL/GenBank/DDBJ whole genome shotgun (WGS) entry which is preliminary data.</text>
</comment>
<dbReference type="GO" id="GO:0005634">
    <property type="term" value="C:nucleus"/>
    <property type="evidence" value="ECO:0007669"/>
    <property type="project" value="UniProtKB-SubCell"/>
</dbReference>
<dbReference type="AlphaFoldDB" id="A0A8T2T785"/>
<dbReference type="InterPro" id="IPR001471">
    <property type="entry name" value="AP2/ERF_dom"/>
</dbReference>
<dbReference type="InterPro" id="IPR036955">
    <property type="entry name" value="AP2/ERF_dom_sf"/>
</dbReference>
<keyword evidence="3" id="KW-0238">DNA-binding</keyword>
<protein>
    <recommendedName>
        <fullName evidence="6">AP2/ERF domain-containing protein</fullName>
    </recommendedName>
</protein>
<keyword evidence="5" id="KW-0539">Nucleus</keyword>
<evidence type="ECO:0000259" key="6">
    <source>
        <dbReference type="PROSITE" id="PS51032"/>
    </source>
</evidence>
<dbReference type="GO" id="GO:0009873">
    <property type="term" value="P:ethylene-activated signaling pathway"/>
    <property type="evidence" value="ECO:0007669"/>
    <property type="project" value="InterPro"/>
</dbReference>
<dbReference type="GO" id="GO:0003700">
    <property type="term" value="F:DNA-binding transcription factor activity"/>
    <property type="evidence" value="ECO:0007669"/>
    <property type="project" value="InterPro"/>
</dbReference>
<comment type="subcellular location">
    <subcellularLocation>
        <location evidence="1">Nucleus</location>
    </subcellularLocation>
</comment>
<accession>A0A8T2T785</accession>
<dbReference type="PROSITE" id="PS51032">
    <property type="entry name" value="AP2_ERF"/>
    <property type="match status" value="1"/>
</dbReference>
<dbReference type="PANTHER" id="PTHR31190:SF376">
    <property type="entry name" value="EREB-LIKE PROTEIN"/>
    <property type="match status" value="1"/>
</dbReference>
<dbReference type="InterPro" id="IPR044808">
    <property type="entry name" value="ERF_plant"/>
</dbReference>
<dbReference type="Pfam" id="PF00847">
    <property type="entry name" value="AP2"/>
    <property type="match status" value="1"/>
</dbReference>
<evidence type="ECO:0000256" key="3">
    <source>
        <dbReference type="ARBA" id="ARBA00023125"/>
    </source>
</evidence>
<dbReference type="Gene3D" id="3.30.730.10">
    <property type="entry name" value="AP2/ERF domain"/>
    <property type="match status" value="1"/>
</dbReference>
<dbReference type="PRINTS" id="PR00367">
    <property type="entry name" value="ETHRSPELEMNT"/>
</dbReference>
<proteinExistence type="predicted"/>
<keyword evidence="4" id="KW-0804">Transcription</keyword>
<evidence type="ECO:0000256" key="1">
    <source>
        <dbReference type="ARBA" id="ARBA00004123"/>
    </source>
</evidence>
<dbReference type="FunFam" id="3.30.730.10:FF:000001">
    <property type="entry name" value="Ethylene-responsive transcription factor 2"/>
    <property type="match status" value="1"/>
</dbReference>
<dbReference type="SMART" id="SM00380">
    <property type="entry name" value="AP2"/>
    <property type="match status" value="1"/>
</dbReference>
<reference evidence="7" key="1">
    <citation type="submission" date="2021-08" db="EMBL/GenBank/DDBJ databases">
        <title>WGS assembly of Ceratopteris richardii.</title>
        <authorList>
            <person name="Marchant D.B."/>
            <person name="Chen G."/>
            <person name="Jenkins J."/>
            <person name="Shu S."/>
            <person name="Leebens-Mack J."/>
            <person name="Grimwood J."/>
            <person name="Schmutz J."/>
            <person name="Soltis P."/>
            <person name="Soltis D."/>
            <person name="Chen Z.-H."/>
        </authorList>
    </citation>
    <scope>NUCLEOTIDE SEQUENCE</scope>
    <source>
        <strain evidence="7">Whitten #5841</strain>
        <tissue evidence="7">Leaf</tissue>
    </source>
</reference>
<dbReference type="SUPFAM" id="SSF54171">
    <property type="entry name" value="DNA-binding domain"/>
    <property type="match status" value="1"/>
</dbReference>
<keyword evidence="8" id="KW-1185">Reference proteome</keyword>
<dbReference type="PANTHER" id="PTHR31190">
    <property type="entry name" value="DNA-BINDING DOMAIN"/>
    <property type="match status" value="1"/>
</dbReference>
<gene>
    <name evidence="7" type="ORF">KP509_15G043500</name>
</gene>
<sequence length="438" mass="49171">MCHGPLFPIAATKFEPPCPFEVELDWPNLVDFKEIFHAHSPTSTDSGNAPFSPDTNDSGSVCFSKPEEFSSKTGSQPAKAVHLSKCSLLLQSEAQLSLKCHPEQGATQICDLDAENKFSSAFSPDLCKGRKRKHVYRGIRRRPWGKYAAEIRDPGKGMRVWLGTFDTAEEAAHAYDRAAIRIRGKKAKLNFPLEVQRIEEFEKPEEKREKVKIERNSVMPSAKGLIESCTPPKSSSSNLAPELLFSQFRHVVDRIIAPQNGFVKEMERIKCINEECYRPGDEQYDNFQFHPLKGSPPRMEEELSLALQTGNMKYSEDVLQSGIENLLQASIFEGDVAVFGTKHADGEVRSTVKGQSKHSASPNLVFHFPGEFDNPSPMDLYQDPSQSPQQQVMDSMPGDELHVGHMCKAEPWCEDLFTIDDLLDKAFSNAEATMEEWI</sequence>